<dbReference type="AlphaFoldDB" id="A0A1I1ANN6"/>
<dbReference type="Proteomes" id="UP000198619">
    <property type="component" value="Unassembled WGS sequence"/>
</dbReference>
<proteinExistence type="predicted"/>
<evidence type="ECO:0000256" key="1">
    <source>
        <dbReference type="SAM" id="Phobius"/>
    </source>
</evidence>
<sequence>MEMYFEFSMARQIGNSNGKIVVKNGAIDSASFSNNLSSAEVDFLKGKVKSLSQVVGKLGNAQINFKINSISSNHFNITLEIETSVTSSIKAYQSLNIIFYKDDYKDDSKLNLNTVKIGAIAVVGVLAIITIGVLAPELLPALVAI</sequence>
<feature type="transmembrane region" description="Helical" evidence="1">
    <location>
        <begin position="115"/>
        <end position="135"/>
    </location>
</feature>
<gene>
    <name evidence="2" type="ORF">SAMN04488528_103821</name>
</gene>
<dbReference type="EMBL" id="FOKI01000038">
    <property type="protein sequence ID" value="SFB38000.1"/>
    <property type="molecule type" value="Genomic_DNA"/>
</dbReference>
<keyword evidence="3" id="KW-1185">Reference proteome</keyword>
<dbReference type="RefSeq" id="WP_090042758.1">
    <property type="nucleotide sequence ID" value="NZ_FOKI01000038.1"/>
</dbReference>
<evidence type="ECO:0000313" key="3">
    <source>
        <dbReference type="Proteomes" id="UP000198619"/>
    </source>
</evidence>
<keyword evidence="1" id="KW-0812">Transmembrane</keyword>
<accession>A0A1I1ANN6</accession>
<keyword evidence="1" id="KW-0472">Membrane</keyword>
<name>A0A1I1ANN6_9CLOT</name>
<protein>
    <submittedName>
        <fullName evidence="2">Uncharacterized protein</fullName>
    </submittedName>
</protein>
<keyword evidence="1" id="KW-1133">Transmembrane helix</keyword>
<reference evidence="2 3" key="1">
    <citation type="submission" date="2016-10" db="EMBL/GenBank/DDBJ databases">
        <authorList>
            <person name="de Groot N.N."/>
        </authorList>
    </citation>
    <scope>NUCLEOTIDE SEQUENCE [LARGE SCALE GENOMIC DNA]</scope>
    <source>
        <strain evidence="2 3">DSM 12271</strain>
    </source>
</reference>
<organism evidence="2 3">
    <name type="scientific">Clostridium frigidicarnis</name>
    <dbReference type="NCBI Taxonomy" id="84698"/>
    <lineage>
        <taxon>Bacteria</taxon>
        <taxon>Bacillati</taxon>
        <taxon>Bacillota</taxon>
        <taxon>Clostridia</taxon>
        <taxon>Eubacteriales</taxon>
        <taxon>Clostridiaceae</taxon>
        <taxon>Clostridium</taxon>
    </lineage>
</organism>
<evidence type="ECO:0000313" key="2">
    <source>
        <dbReference type="EMBL" id="SFB38000.1"/>
    </source>
</evidence>